<gene>
    <name evidence="3" type="ORF">DFR86_00795</name>
</gene>
<dbReference type="KEGG" id="asul:DFR86_00795"/>
<dbReference type="EMBL" id="CP029288">
    <property type="protein sequence ID" value="AWR98168.1"/>
    <property type="molecule type" value="Genomic_DNA"/>
</dbReference>
<dbReference type="InterPro" id="IPR041682">
    <property type="entry name" value="AAA_14"/>
</dbReference>
<feature type="domain" description="DUF4143" evidence="2">
    <location>
        <begin position="216"/>
        <end position="354"/>
    </location>
</feature>
<dbReference type="SUPFAM" id="SSF52540">
    <property type="entry name" value="P-loop containing nucleoside triphosphate hydrolases"/>
    <property type="match status" value="1"/>
</dbReference>
<dbReference type="AlphaFoldDB" id="A0A2U9IQ38"/>
<dbReference type="Gene3D" id="3.40.50.300">
    <property type="entry name" value="P-loop containing nucleotide triphosphate hydrolases"/>
    <property type="match status" value="1"/>
</dbReference>
<proteinExistence type="predicted"/>
<dbReference type="OrthoDB" id="371918at2157"/>
<dbReference type="Pfam" id="PF13173">
    <property type="entry name" value="AAA_14"/>
    <property type="match status" value="1"/>
</dbReference>
<dbReference type="Pfam" id="PF13635">
    <property type="entry name" value="DUF4143"/>
    <property type="match status" value="1"/>
</dbReference>
<dbReference type="RefSeq" id="WP_110381044.1">
    <property type="nucleotide sequence ID" value="NZ_CP029288.2"/>
</dbReference>
<evidence type="ECO:0000259" key="1">
    <source>
        <dbReference type="Pfam" id="PF13173"/>
    </source>
</evidence>
<dbReference type="PANTHER" id="PTHR33295">
    <property type="entry name" value="ATPASE"/>
    <property type="match status" value="1"/>
</dbReference>
<keyword evidence="4" id="KW-1185">Reference proteome</keyword>
<accession>A0A2U9IQ38</accession>
<feature type="domain" description="AAA" evidence="1">
    <location>
        <begin position="39"/>
        <end position="161"/>
    </location>
</feature>
<dbReference type="GeneID" id="36836462"/>
<reference evidence="3 4" key="1">
    <citation type="submission" date="2018-05" db="EMBL/GenBank/DDBJ databases">
        <title>Complete Genome Sequences of Extremely Thermoacidophilic, Metal-Mobilizing Type-Strain Members of the Archaeal Family Sulfolobaceae: Acidianus brierleyi DSM-1651T, Acidianus sulfidivorans DSM-18786T, Metallosphaera hakonensis DSM-7519T, and Metallosphaera prunae DSM-10039T.</title>
        <authorList>
            <person name="Counts J.A."/>
            <person name="Kelly R.M."/>
        </authorList>
    </citation>
    <scope>NUCLEOTIDE SEQUENCE [LARGE SCALE GENOMIC DNA]</scope>
    <source>
        <strain evidence="3 4">JP7</strain>
    </source>
</reference>
<evidence type="ECO:0000313" key="3">
    <source>
        <dbReference type="EMBL" id="AWR98168.1"/>
    </source>
</evidence>
<dbReference type="Proteomes" id="UP000248410">
    <property type="component" value="Chromosome"/>
</dbReference>
<dbReference type="InterPro" id="IPR027417">
    <property type="entry name" value="P-loop_NTPase"/>
</dbReference>
<evidence type="ECO:0000313" key="4">
    <source>
        <dbReference type="Proteomes" id="UP000248410"/>
    </source>
</evidence>
<name>A0A2U9IQ38_9CREN</name>
<organism evidence="3 4">
    <name type="scientific">Acidianus sulfidivorans JP7</name>
    <dbReference type="NCBI Taxonomy" id="619593"/>
    <lineage>
        <taxon>Archaea</taxon>
        <taxon>Thermoproteota</taxon>
        <taxon>Thermoprotei</taxon>
        <taxon>Sulfolobales</taxon>
        <taxon>Sulfolobaceae</taxon>
        <taxon>Acidianus</taxon>
    </lineage>
</organism>
<dbReference type="InterPro" id="IPR025420">
    <property type="entry name" value="DUF4143"/>
</dbReference>
<protein>
    <submittedName>
        <fullName evidence="3">AAA family ATPase</fullName>
    </submittedName>
</protein>
<evidence type="ECO:0000259" key="2">
    <source>
        <dbReference type="Pfam" id="PF13635"/>
    </source>
</evidence>
<dbReference type="PANTHER" id="PTHR33295:SF19">
    <property type="entry name" value="ARCHAEAL ATPASE"/>
    <property type="match status" value="1"/>
</dbReference>
<sequence length="427" mass="49585">MNVEELKGVIVDQREMLEEKKNLIERDTPDLLKYLRVPNILAILGVRRAGKSTLSTLLLRGQKIKFAYVNFDDERLFGMEAKDLKELEKAIYEVYGEVEYMIFDEIQNVKGWELFASRLRETKKVIITGGNSKVLSGELATYLTGRHSDYILFTFSFKEYLRLKGINVAKEDFYSTRRLATLKVELEKYMDIGGFPEALILGKEQINVIYNDILFKDIMSRYKIREIGDFKEFARTVISYYSNEISLSAIAKVLNVNKKSVEIWANGLREAYLTFFIPRYGEKLKQRLTYNKKVYVVDPGIISSLAIKGKDKGRIMENIVAIKLLRDLQSEEHLYYIRNKFEVDFYDEINSRLIQVTYASDKVEDREIRGLIEGYRLTKAKELIIVTWDLEDVINVEGLTIKLIPLYKFLLTTESLAFQGEEKSVGT</sequence>